<organism evidence="1 2">
    <name type="scientific">Roseateles saccharophilus</name>
    <name type="common">Pseudomonas saccharophila</name>
    <dbReference type="NCBI Taxonomy" id="304"/>
    <lineage>
        <taxon>Bacteria</taxon>
        <taxon>Pseudomonadati</taxon>
        <taxon>Pseudomonadota</taxon>
        <taxon>Betaproteobacteria</taxon>
        <taxon>Burkholderiales</taxon>
        <taxon>Sphaerotilaceae</taxon>
        <taxon>Roseateles</taxon>
    </lineage>
</organism>
<name>A0A4R3VG27_ROSSA</name>
<dbReference type="Proteomes" id="UP000295110">
    <property type="component" value="Unassembled WGS sequence"/>
</dbReference>
<keyword evidence="2" id="KW-1185">Reference proteome</keyword>
<protein>
    <submittedName>
        <fullName evidence="1">Uncharacterized protein</fullName>
    </submittedName>
</protein>
<accession>A0A4R3VG27</accession>
<gene>
    <name evidence="1" type="ORF">EV671_1001141</name>
</gene>
<sequence length="48" mass="5130">MQCMNILNPKNAAAVSEDSLVKLIRERLAGLEHAAARAAIASLIEGIR</sequence>
<proteinExistence type="predicted"/>
<evidence type="ECO:0000313" key="1">
    <source>
        <dbReference type="EMBL" id="TCV04386.1"/>
    </source>
</evidence>
<evidence type="ECO:0000313" key="2">
    <source>
        <dbReference type="Proteomes" id="UP000295110"/>
    </source>
</evidence>
<dbReference type="EMBL" id="SMBU01000001">
    <property type="protein sequence ID" value="TCV04386.1"/>
    <property type="molecule type" value="Genomic_DNA"/>
</dbReference>
<reference evidence="1 2" key="1">
    <citation type="submission" date="2019-03" db="EMBL/GenBank/DDBJ databases">
        <title>Genomic Encyclopedia of Type Strains, Phase IV (KMG-IV): sequencing the most valuable type-strain genomes for metagenomic binning, comparative biology and taxonomic classification.</title>
        <authorList>
            <person name="Goeker M."/>
        </authorList>
    </citation>
    <scope>NUCLEOTIDE SEQUENCE [LARGE SCALE GENOMIC DNA]</scope>
    <source>
        <strain evidence="1 2">DSM 654</strain>
    </source>
</reference>
<comment type="caution">
    <text evidence="1">The sequence shown here is derived from an EMBL/GenBank/DDBJ whole genome shotgun (WGS) entry which is preliminary data.</text>
</comment>
<dbReference type="AlphaFoldDB" id="A0A4R3VG27"/>